<dbReference type="InterPro" id="IPR050738">
    <property type="entry name" value="Sulfatase"/>
</dbReference>
<comment type="caution">
    <text evidence="7">The sequence shown here is derived from an EMBL/GenBank/DDBJ whole genome shotgun (WGS) entry which is preliminary data.</text>
</comment>
<evidence type="ECO:0000313" key="8">
    <source>
        <dbReference type="Proteomes" id="UP000321907"/>
    </source>
</evidence>
<evidence type="ECO:0000256" key="5">
    <source>
        <dbReference type="SAM" id="SignalP"/>
    </source>
</evidence>
<keyword evidence="2" id="KW-0479">Metal-binding</keyword>
<reference evidence="7 8" key="1">
    <citation type="submission" date="2019-08" db="EMBL/GenBank/DDBJ databases">
        <title>Lewinella sp. strain SSH13 Genome sequencing and assembly.</title>
        <authorList>
            <person name="Kim I."/>
        </authorList>
    </citation>
    <scope>NUCLEOTIDE SEQUENCE [LARGE SCALE GENOMIC DNA]</scope>
    <source>
        <strain evidence="7 8">SSH13</strain>
    </source>
</reference>
<dbReference type="GO" id="GO:0004065">
    <property type="term" value="F:arylsulfatase activity"/>
    <property type="evidence" value="ECO:0007669"/>
    <property type="project" value="TreeGrafter"/>
</dbReference>
<proteinExistence type="inferred from homology"/>
<comment type="similarity">
    <text evidence="1">Belongs to the sulfatase family.</text>
</comment>
<evidence type="ECO:0000256" key="3">
    <source>
        <dbReference type="ARBA" id="ARBA00022801"/>
    </source>
</evidence>
<evidence type="ECO:0000256" key="4">
    <source>
        <dbReference type="ARBA" id="ARBA00022837"/>
    </source>
</evidence>
<evidence type="ECO:0000259" key="6">
    <source>
        <dbReference type="Pfam" id="PF00884"/>
    </source>
</evidence>
<dbReference type="InterPro" id="IPR024607">
    <property type="entry name" value="Sulfatase_CS"/>
</dbReference>
<dbReference type="PANTHER" id="PTHR42693:SF53">
    <property type="entry name" value="ENDO-4-O-SULFATASE"/>
    <property type="match status" value="1"/>
</dbReference>
<dbReference type="Gene3D" id="3.40.720.10">
    <property type="entry name" value="Alkaline Phosphatase, subunit A"/>
    <property type="match status" value="1"/>
</dbReference>
<dbReference type="Pfam" id="PF00884">
    <property type="entry name" value="Sulfatase"/>
    <property type="match status" value="1"/>
</dbReference>
<dbReference type="OrthoDB" id="9789742at2"/>
<evidence type="ECO:0000256" key="2">
    <source>
        <dbReference type="ARBA" id="ARBA00022723"/>
    </source>
</evidence>
<dbReference type="EMBL" id="VOXD01000001">
    <property type="protein sequence ID" value="TXF91748.1"/>
    <property type="molecule type" value="Genomic_DNA"/>
</dbReference>
<keyword evidence="4" id="KW-0106">Calcium</keyword>
<keyword evidence="5" id="KW-0732">Signal</keyword>
<dbReference type="PANTHER" id="PTHR42693">
    <property type="entry name" value="ARYLSULFATASE FAMILY MEMBER"/>
    <property type="match status" value="1"/>
</dbReference>
<dbReference type="SUPFAM" id="SSF53649">
    <property type="entry name" value="Alkaline phosphatase-like"/>
    <property type="match status" value="1"/>
</dbReference>
<evidence type="ECO:0000256" key="1">
    <source>
        <dbReference type="ARBA" id="ARBA00008779"/>
    </source>
</evidence>
<dbReference type="Proteomes" id="UP000321907">
    <property type="component" value="Unassembled WGS sequence"/>
</dbReference>
<sequence length="594" mass="67358">MLSYKQFSVSSYLPPMKRLIFSSLSLLLVLLFCSSCNNDAPKSSQPMAETTGPPNILVINCEDISPMLPMFGDSTARTPNLSRLAARGIRYPNTFSVAGVCAPSRHSLITGMYPISTGAHHMRTVWSKEILAKIGLEPYGALLPPEVKVVSQIFRENGYFTSNNKKTDYQFHPPKTAWDESGPKAHWRHRTRPDQPFYAVFDLEITHESQIWTTHRSKLRFQNGFEEAVETTFKRSDVLPPGERPPLTIPADADLHIPPYLIDSEPTRTDIRRVYSNIEIMDQQVGVLIKQLEDDGLLNNTIIFFFSDHGGPLPRQKRLMYDSGLRVPHIVAFPDNRQAGSIDSSLVSFVDMAPTMLNLAGIPLPSHLQGQAFLGPELPSARKYVFAAVDRTDEHYDRIRAARDRRFKYLRNYMPQQSYYLPLEFREQMASMQELLKARDAGTLNDAQAQWFRKSKPAEELFDTQADPHELNNLAGNPQYATKLAELRSAMDNWLNEVGDLGAEDEREMVSRFWNGQPEMPTTGRPQLKRDSMGRFVLESKTEGAQIAYQITPPGQRPGKWQVYTGPFEYQRGDSLRAVAHRIGYKESGESIGW</sequence>
<keyword evidence="8" id="KW-1185">Reference proteome</keyword>
<organism evidence="7 8">
    <name type="scientific">Neolewinella aurantiaca</name>
    <dbReference type="NCBI Taxonomy" id="2602767"/>
    <lineage>
        <taxon>Bacteria</taxon>
        <taxon>Pseudomonadati</taxon>
        <taxon>Bacteroidota</taxon>
        <taxon>Saprospiria</taxon>
        <taxon>Saprospirales</taxon>
        <taxon>Lewinellaceae</taxon>
        <taxon>Neolewinella</taxon>
    </lineage>
</organism>
<name>A0A5C7FK77_9BACT</name>
<gene>
    <name evidence="7" type="ORF">FUA23_00755</name>
</gene>
<dbReference type="InterPro" id="IPR017850">
    <property type="entry name" value="Alkaline_phosphatase_core_sf"/>
</dbReference>
<evidence type="ECO:0000313" key="7">
    <source>
        <dbReference type="EMBL" id="TXF91748.1"/>
    </source>
</evidence>
<accession>A0A5C7FK77</accession>
<protein>
    <submittedName>
        <fullName evidence="7">Sulfatase</fullName>
    </submittedName>
</protein>
<dbReference type="CDD" id="cd16027">
    <property type="entry name" value="SGSH"/>
    <property type="match status" value="1"/>
</dbReference>
<keyword evidence="3" id="KW-0378">Hydrolase</keyword>
<feature type="domain" description="Sulfatase N-terminal" evidence="6">
    <location>
        <begin position="54"/>
        <end position="362"/>
    </location>
</feature>
<dbReference type="GO" id="GO:0046872">
    <property type="term" value="F:metal ion binding"/>
    <property type="evidence" value="ECO:0007669"/>
    <property type="project" value="UniProtKB-KW"/>
</dbReference>
<dbReference type="InterPro" id="IPR000917">
    <property type="entry name" value="Sulfatase_N"/>
</dbReference>
<feature type="signal peptide" evidence="5">
    <location>
        <begin position="1"/>
        <end position="39"/>
    </location>
</feature>
<dbReference type="AlphaFoldDB" id="A0A5C7FK77"/>
<feature type="chain" id="PRO_5022995602" evidence="5">
    <location>
        <begin position="40"/>
        <end position="594"/>
    </location>
</feature>
<dbReference type="PROSITE" id="PS00523">
    <property type="entry name" value="SULFATASE_1"/>
    <property type="match status" value="1"/>
</dbReference>